<evidence type="ECO:0008006" key="3">
    <source>
        <dbReference type="Google" id="ProtNLM"/>
    </source>
</evidence>
<protein>
    <recommendedName>
        <fullName evidence="3">3D domain-containing protein</fullName>
    </recommendedName>
</protein>
<gene>
    <name evidence="1" type="ORF">A3J66_04430</name>
</gene>
<dbReference type="CDD" id="cd22784">
    <property type="entry name" value="DPBB_MltA_YuiC-like"/>
    <property type="match status" value="1"/>
</dbReference>
<organism evidence="1 2">
    <name type="scientific">Candidatus Magasanikbacteria bacterium RIFCSPHIGHO2_02_FULL_47_14</name>
    <dbReference type="NCBI Taxonomy" id="1798680"/>
    <lineage>
        <taxon>Bacteria</taxon>
        <taxon>Candidatus Magasanikiibacteriota</taxon>
    </lineage>
</organism>
<dbReference type="Proteomes" id="UP000176282">
    <property type="component" value="Unassembled WGS sequence"/>
</dbReference>
<evidence type="ECO:0000313" key="2">
    <source>
        <dbReference type="Proteomes" id="UP000176282"/>
    </source>
</evidence>
<accession>A0A1F6M4G9</accession>
<dbReference type="STRING" id="1798680.A3J66_04430"/>
<reference evidence="1 2" key="1">
    <citation type="journal article" date="2016" name="Nat. Commun.">
        <title>Thousands of microbial genomes shed light on interconnected biogeochemical processes in an aquifer system.</title>
        <authorList>
            <person name="Anantharaman K."/>
            <person name="Brown C.T."/>
            <person name="Hug L.A."/>
            <person name="Sharon I."/>
            <person name="Castelle C.J."/>
            <person name="Probst A.J."/>
            <person name="Thomas B.C."/>
            <person name="Singh A."/>
            <person name="Wilkins M.J."/>
            <person name="Karaoz U."/>
            <person name="Brodie E.L."/>
            <person name="Williams K.H."/>
            <person name="Hubbard S.S."/>
            <person name="Banfield J.F."/>
        </authorList>
    </citation>
    <scope>NUCLEOTIDE SEQUENCE [LARGE SCALE GENOMIC DNA]</scope>
</reference>
<proteinExistence type="predicted"/>
<evidence type="ECO:0000313" key="1">
    <source>
        <dbReference type="EMBL" id="OGH66495.1"/>
    </source>
</evidence>
<name>A0A1F6M4G9_9BACT</name>
<comment type="caution">
    <text evidence="1">The sequence shown here is derived from an EMBL/GenBank/DDBJ whole genome shotgun (WGS) entry which is preliminary data.</text>
</comment>
<dbReference type="EMBL" id="MFQB01000035">
    <property type="protein sequence ID" value="OGH66495.1"/>
    <property type="molecule type" value="Genomic_DNA"/>
</dbReference>
<sequence>MYHSMGERVVAAALLLALVGISAVPQIAAAKEDRPTFSGSISDSLVAFKTELQERGSDFLSLVKEEAIAAEGAEFPVASEREPSKTMKMLATAYSSDPRQTDSTPCITANGFDLCSYYEKYGNGNTIATNILPLGTVVQVTVGDEVKEYVVRDRMNARYNGQRRLDIWMPSTPEAKAFGVKWVEVKVFPKGVGK</sequence>
<dbReference type="AlphaFoldDB" id="A0A1F6M4G9"/>